<dbReference type="PROSITE" id="PS01279">
    <property type="entry name" value="PCMT"/>
    <property type="match status" value="1"/>
</dbReference>
<organism evidence="9 10">
    <name type="scientific">Blattamonas nauphoetae</name>
    <dbReference type="NCBI Taxonomy" id="2049346"/>
    <lineage>
        <taxon>Eukaryota</taxon>
        <taxon>Metamonada</taxon>
        <taxon>Preaxostyla</taxon>
        <taxon>Oxymonadida</taxon>
        <taxon>Blattamonas</taxon>
    </lineage>
</organism>
<evidence type="ECO:0000256" key="1">
    <source>
        <dbReference type="ARBA" id="ARBA00004496"/>
    </source>
</evidence>
<comment type="similarity">
    <text evidence="2">Belongs to the methyltransferase superfamily. L-isoaspartyl/D-aspartyl protein methyltransferase family.</text>
</comment>
<dbReference type="EC" id="2.1.1.77" evidence="3"/>
<dbReference type="GO" id="GO:0008168">
    <property type="term" value="F:methyltransferase activity"/>
    <property type="evidence" value="ECO:0007669"/>
    <property type="project" value="UniProtKB-KW"/>
</dbReference>
<evidence type="ECO:0000256" key="8">
    <source>
        <dbReference type="SAM" id="MobiDB-lite"/>
    </source>
</evidence>
<evidence type="ECO:0000256" key="4">
    <source>
        <dbReference type="ARBA" id="ARBA00022490"/>
    </source>
</evidence>
<protein>
    <recommendedName>
        <fullName evidence="3">protein-L-isoaspartate(D-aspartate) O-methyltransferase</fullName>
        <ecNumber evidence="3">2.1.1.77</ecNumber>
    </recommendedName>
</protein>
<feature type="compositionally biased region" description="Basic and acidic residues" evidence="8">
    <location>
        <begin position="616"/>
        <end position="634"/>
    </location>
</feature>
<dbReference type="SUPFAM" id="SSF53335">
    <property type="entry name" value="S-adenosyl-L-methionine-dependent methyltransferases"/>
    <property type="match status" value="1"/>
</dbReference>
<evidence type="ECO:0000313" key="10">
    <source>
        <dbReference type="Proteomes" id="UP001281761"/>
    </source>
</evidence>
<dbReference type="PANTHER" id="PTHR11579">
    <property type="entry name" value="PROTEIN-L-ISOASPARTATE O-METHYLTRANSFERASE"/>
    <property type="match status" value="1"/>
</dbReference>
<accession>A0ABQ9YGM0</accession>
<keyword evidence="6 9" id="KW-0808">Transferase</keyword>
<feature type="region of interest" description="Disordered" evidence="8">
    <location>
        <begin position="180"/>
        <end position="199"/>
    </location>
</feature>
<sequence length="681" mass="76021">MTLSPDVIGYFPLAAPVPVKQRTAETDQIPPLSRDMRMVSVSLPPVRGRPEVKPAQDCFPHAFNRFTRNRSTDSLQPPITNIVTPTIVPVTPTIVPVTPAVPPTLKLAKRLPAPQNIPFIQLPKNPTPPNPYAESSPFNVSTFMNQPSPTSSGDSEAIHSPHSPTNRLHFSLKSLNISNLPPLKRNRRKRQDPQVNNVSLKSREEVISQKNPQLLEKYLVRFPSLKSDQLFMGTVMSTLNKRRRTAWLYTLDFPDNVFCDLNKLSPHDFNLICPGSYIQFKISLNPKPQSVFAADNPEFLDPHTAAFSPIYLCSPSNNIREVEENGVKITIHSYNSNKELINGLKERKKITRDDVERVMLAIDRGLFIPQENRQFAYEDRALPIGTHATISSPHIHALALHLIAMHLEKKEAPKILDVGSGSGFLTFCFAELIRERGGSVIGIDHIPSFIEQTRSIQTNPSFPQQYHDDLASGIVSFEVADGRDGWPAGGPYDAIYVGASAETLPAPLVRQLSPNGLLVISLGLCGGEHRLYHVVRKEDTEDGTPQVRQTPVTAVRMIPLVDREAQESGSAQLQHGHYRQMTVNGQSLIISPSIVPAPDGDLIQVRDMIREGRWDEGRAGRDVGTNEREEKTGEAEENDDIERDDKQKEDEQQKETDESELNKGENKMDEEGMRQRLDVPG</sequence>
<keyword evidence="10" id="KW-1185">Reference proteome</keyword>
<dbReference type="PANTHER" id="PTHR11579:SF0">
    <property type="entry name" value="PROTEIN-L-ISOASPARTATE(D-ASPARTATE) O-METHYLTRANSFERASE"/>
    <property type="match status" value="1"/>
</dbReference>
<feature type="region of interest" description="Disordered" evidence="8">
    <location>
        <begin position="616"/>
        <end position="681"/>
    </location>
</feature>
<dbReference type="InterPro" id="IPR000682">
    <property type="entry name" value="PCMT"/>
</dbReference>
<dbReference type="Pfam" id="PF01135">
    <property type="entry name" value="PCMT"/>
    <property type="match status" value="1"/>
</dbReference>
<dbReference type="GO" id="GO:0032259">
    <property type="term" value="P:methylation"/>
    <property type="evidence" value="ECO:0007669"/>
    <property type="project" value="UniProtKB-KW"/>
</dbReference>
<feature type="compositionally biased region" description="Polar residues" evidence="8">
    <location>
        <begin position="136"/>
        <end position="154"/>
    </location>
</feature>
<feature type="region of interest" description="Disordered" evidence="8">
    <location>
        <begin position="118"/>
        <end position="167"/>
    </location>
</feature>
<dbReference type="EMBL" id="JARBJD010000009">
    <property type="protein sequence ID" value="KAK2962810.1"/>
    <property type="molecule type" value="Genomic_DNA"/>
</dbReference>
<dbReference type="CDD" id="cd02440">
    <property type="entry name" value="AdoMet_MTases"/>
    <property type="match status" value="1"/>
</dbReference>
<evidence type="ECO:0000256" key="5">
    <source>
        <dbReference type="ARBA" id="ARBA00022603"/>
    </source>
</evidence>
<keyword evidence="7" id="KW-0949">S-adenosyl-L-methionine</keyword>
<name>A0ABQ9YGM0_9EUKA</name>
<keyword evidence="5 9" id="KW-0489">Methyltransferase</keyword>
<evidence type="ECO:0000256" key="2">
    <source>
        <dbReference type="ARBA" id="ARBA00005369"/>
    </source>
</evidence>
<evidence type="ECO:0000313" key="9">
    <source>
        <dbReference type="EMBL" id="KAK2962810.1"/>
    </source>
</evidence>
<comment type="caution">
    <text evidence="9">The sequence shown here is derived from an EMBL/GenBank/DDBJ whole genome shotgun (WGS) entry which is preliminary data.</text>
</comment>
<reference evidence="9 10" key="1">
    <citation type="journal article" date="2022" name="bioRxiv">
        <title>Genomics of Preaxostyla Flagellates Illuminates Evolutionary Transitions and the Path Towards Mitochondrial Loss.</title>
        <authorList>
            <person name="Novak L.V.F."/>
            <person name="Treitli S.C."/>
            <person name="Pyrih J."/>
            <person name="Halakuc P."/>
            <person name="Pipaliya S.V."/>
            <person name="Vacek V."/>
            <person name="Brzon O."/>
            <person name="Soukal P."/>
            <person name="Eme L."/>
            <person name="Dacks J.B."/>
            <person name="Karnkowska A."/>
            <person name="Elias M."/>
            <person name="Hampl V."/>
        </authorList>
    </citation>
    <scope>NUCLEOTIDE SEQUENCE [LARGE SCALE GENOMIC DNA]</scope>
    <source>
        <strain evidence="9">NAU3</strain>
        <tissue evidence="9">Gut</tissue>
    </source>
</reference>
<evidence type="ECO:0000256" key="7">
    <source>
        <dbReference type="ARBA" id="ARBA00022691"/>
    </source>
</evidence>
<proteinExistence type="inferred from homology"/>
<comment type="subcellular location">
    <subcellularLocation>
        <location evidence="1">Cytoplasm</location>
    </subcellularLocation>
</comment>
<dbReference type="Gene3D" id="3.40.50.150">
    <property type="entry name" value="Vaccinia Virus protein VP39"/>
    <property type="match status" value="1"/>
</dbReference>
<keyword evidence="4" id="KW-0963">Cytoplasm</keyword>
<dbReference type="InterPro" id="IPR029063">
    <property type="entry name" value="SAM-dependent_MTases_sf"/>
</dbReference>
<evidence type="ECO:0000256" key="6">
    <source>
        <dbReference type="ARBA" id="ARBA00022679"/>
    </source>
</evidence>
<gene>
    <name evidence="9" type="ORF">BLNAU_2245</name>
</gene>
<dbReference type="Proteomes" id="UP001281761">
    <property type="component" value="Unassembled WGS sequence"/>
</dbReference>
<evidence type="ECO:0000256" key="3">
    <source>
        <dbReference type="ARBA" id="ARBA00011890"/>
    </source>
</evidence>
<feature type="compositionally biased region" description="Basic and acidic residues" evidence="8">
    <location>
        <begin position="643"/>
        <end position="681"/>
    </location>
</feature>